<evidence type="ECO:0000259" key="4">
    <source>
        <dbReference type="Pfam" id="PF13193"/>
    </source>
</evidence>
<dbReference type="InterPro" id="IPR042099">
    <property type="entry name" value="ANL_N_sf"/>
</dbReference>
<evidence type="ECO:0000256" key="1">
    <source>
        <dbReference type="ARBA" id="ARBA00006432"/>
    </source>
</evidence>
<accession>A0A931MGB5</accession>
<dbReference type="Pfam" id="PF00501">
    <property type="entry name" value="AMP-binding"/>
    <property type="match status" value="1"/>
</dbReference>
<feature type="domain" description="AMP-binding enzyme C-terminal" evidence="4">
    <location>
        <begin position="424"/>
        <end position="500"/>
    </location>
</feature>
<dbReference type="InterPro" id="IPR000873">
    <property type="entry name" value="AMP-dep_synth/lig_dom"/>
</dbReference>
<gene>
    <name evidence="5" type="ORF">I5803_08545</name>
</gene>
<proteinExistence type="inferred from homology"/>
<keyword evidence="6" id="KW-1185">Reference proteome</keyword>
<reference evidence="5" key="1">
    <citation type="submission" date="2020-11" db="EMBL/GenBank/DDBJ databases">
        <title>Bacterial whole genome sequence for Caenimonas sp. DR4.4.</title>
        <authorList>
            <person name="Le V."/>
            <person name="Ko S.-R."/>
            <person name="Ahn C.-Y."/>
            <person name="Oh H.-M."/>
        </authorList>
    </citation>
    <scope>NUCLEOTIDE SEQUENCE</scope>
    <source>
        <strain evidence="5">DR4.4</strain>
    </source>
</reference>
<dbReference type="AlphaFoldDB" id="A0A931MGB5"/>
<keyword evidence="2" id="KW-0436">Ligase</keyword>
<dbReference type="PROSITE" id="PS00455">
    <property type="entry name" value="AMP_BINDING"/>
    <property type="match status" value="1"/>
</dbReference>
<dbReference type="SUPFAM" id="SSF56801">
    <property type="entry name" value="Acetyl-CoA synthetase-like"/>
    <property type="match status" value="1"/>
</dbReference>
<dbReference type="Proteomes" id="UP000651050">
    <property type="component" value="Unassembled WGS sequence"/>
</dbReference>
<evidence type="ECO:0000313" key="6">
    <source>
        <dbReference type="Proteomes" id="UP000651050"/>
    </source>
</evidence>
<comment type="caution">
    <text evidence="5">The sequence shown here is derived from an EMBL/GenBank/DDBJ whole genome shotgun (WGS) entry which is preliminary data.</text>
</comment>
<evidence type="ECO:0000313" key="5">
    <source>
        <dbReference type="EMBL" id="MBG9388066.1"/>
    </source>
</evidence>
<protein>
    <submittedName>
        <fullName evidence="5">AMP-binding protein</fullName>
    </submittedName>
</protein>
<dbReference type="PANTHER" id="PTHR43767">
    <property type="entry name" value="LONG-CHAIN-FATTY-ACID--COA LIGASE"/>
    <property type="match status" value="1"/>
</dbReference>
<sequence length="516" mass="56158">MQATQMLMQAHALSRGGVATISGGRERTWGEIAQRVPRMAGAFQSLGLQRGDLVAVLSMNSDTFLELFFAVPWAGGALAPLNIRWSIAENEYAIGNSRARLLLVDEHYVAQALELKTRCGSLTHLVFMGGGEPPAGMLSLESLLDAAAPVPDACVKDDELYVIFYTGGTTGRPKGVALSHRAIVYSSICYLAMLPSIESLRFLYVGGFFHFSGASPLWYITLAGGTHIILPKFEAEPVMRAIGEHRATNATLIPTMVNMMMNHPDFGTYDFSSMQACIYGGAPMPEALLVEAMRKLPGWKFFQIYGMTETGGFSTMLRWRDHAADRPGGSKLRSAGQAAIGVQVEIRRPDRSRAGVGEVGEIAVRSGALMTGYFRDPEATAAVLADGWMHTGDGGYMDADGFVFIVDRIKDMIVSGGENVYSVEVERALYSHPAVREVAVFGIPHEQWGEAVHAVVVLKAGATATQAELVAHCRESIAGYKVPRSLEFRDEPLPTTPVGKIRKNVLRDPYWPRRPS</sequence>
<dbReference type="Gene3D" id="3.30.300.30">
    <property type="match status" value="1"/>
</dbReference>
<dbReference type="Gene3D" id="3.40.50.12780">
    <property type="entry name" value="N-terminal domain of ligase-like"/>
    <property type="match status" value="1"/>
</dbReference>
<evidence type="ECO:0000256" key="2">
    <source>
        <dbReference type="ARBA" id="ARBA00022598"/>
    </source>
</evidence>
<dbReference type="Pfam" id="PF13193">
    <property type="entry name" value="AMP-binding_C"/>
    <property type="match status" value="1"/>
</dbReference>
<dbReference type="EMBL" id="JADWYS010000001">
    <property type="protein sequence ID" value="MBG9388066.1"/>
    <property type="molecule type" value="Genomic_DNA"/>
</dbReference>
<feature type="domain" description="AMP-dependent synthetase/ligase" evidence="3">
    <location>
        <begin position="18"/>
        <end position="374"/>
    </location>
</feature>
<name>A0A931MGB5_9BURK</name>
<dbReference type="FunFam" id="3.30.300.30:FF:000008">
    <property type="entry name" value="2,3-dihydroxybenzoate-AMP ligase"/>
    <property type="match status" value="1"/>
</dbReference>
<organism evidence="5 6">
    <name type="scientific">Caenimonas aquaedulcis</name>
    <dbReference type="NCBI Taxonomy" id="2793270"/>
    <lineage>
        <taxon>Bacteria</taxon>
        <taxon>Pseudomonadati</taxon>
        <taxon>Pseudomonadota</taxon>
        <taxon>Betaproteobacteria</taxon>
        <taxon>Burkholderiales</taxon>
        <taxon>Comamonadaceae</taxon>
        <taxon>Caenimonas</taxon>
    </lineage>
</organism>
<comment type="similarity">
    <text evidence="1">Belongs to the ATP-dependent AMP-binding enzyme family.</text>
</comment>
<dbReference type="PANTHER" id="PTHR43767:SF1">
    <property type="entry name" value="NONRIBOSOMAL PEPTIDE SYNTHASE PES1 (EUROFUNG)-RELATED"/>
    <property type="match status" value="1"/>
</dbReference>
<dbReference type="InterPro" id="IPR020845">
    <property type="entry name" value="AMP-binding_CS"/>
</dbReference>
<evidence type="ECO:0000259" key="3">
    <source>
        <dbReference type="Pfam" id="PF00501"/>
    </source>
</evidence>
<dbReference type="GO" id="GO:0016878">
    <property type="term" value="F:acid-thiol ligase activity"/>
    <property type="evidence" value="ECO:0007669"/>
    <property type="project" value="UniProtKB-ARBA"/>
</dbReference>
<dbReference type="RefSeq" id="WP_196985945.1">
    <property type="nucleotide sequence ID" value="NZ_JADWYS010000001.1"/>
</dbReference>
<dbReference type="InterPro" id="IPR025110">
    <property type="entry name" value="AMP-bd_C"/>
</dbReference>
<dbReference type="InterPro" id="IPR045851">
    <property type="entry name" value="AMP-bd_C_sf"/>
</dbReference>
<dbReference type="InterPro" id="IPR050237">
    <property type="entry name" value="ATP-dep_AMP-bd_enzyme"/>
</dbReference>